<dbReference type="GO" id="GO:0006508">
    <property type="term" value="P:proteolysis"/>
    <property type="evidence" value="ECO:0007669"/>
    <property type="project" value="UniProtKB-KW"/>
</dbReference>
<evidence type="ECO:0000256" key="4">
    <source>
        <dbReference type="ARBA" id="ARBA00022723"/>
    </source>
</evidence>
<keyword evidence="2" id="KW-0031">Aminopeptidase</keyword>
<dbReference type="CDD" id="cd03876">
    <property type="entry name" value="M28_SGAP_like"/>
    <property type="match status" value="1"/>
</dbReference>
<feature type="chain" id="PRO_5007453210" evidence="8">
    <location>
        <begin position="21"/>
        <end position="503"/>
    </location>
</feature>
<evidence type="ECO:0000256" key="5">
    <source>
        <dbReference type="ARBA" id="ARBA00022729"/>
    </source>
</evidence>
<keyword evidence="7" id="KW-0862">Zinc</keyword>
<evidence type="ECO:0000256" key="6">
    <source>
        <dbReference type="ARBA" id="ARBA00022801"/>
    </source>
</evidence>
<accession>A0A132PNX8</accession>
<dbReference type="PANTHER" id="PTHR12147:SF26">
    <property type="entry name" value="PEPTIDASE M28 DOMAIN-CONTAINING PROTEIN"/>
    <property type="match status" value="1"/>
</dbReference>
<comment type="similarity">
    <text evidence="1">Belongs to the peptidase M28 family. M28A subfamily.</text>
</comment>
<evidence type="ECO:0000256" key="3">
    <source>
        <dbReference type="ARBA" id="ARBA00022670"/>
    </source>
</evidence>
<keyword evidence="4" id="KW-0479">Metal-binding</keyword>
<dbReference type="InterPro" id="IPR007484">
    <property type="entry name" value="Peptidase_M28"/>
</dbReference>
<dbReference type="AlphaFoldDB" id="A0A132PNX8"/>
<evidence type="ECO:0000259" key="9">
    <source>
        <dbReference type="Pfam" id="PF02225"/>
    </source>
</evidence>
<comment type="caution">
    <text evidence="11">The sequence shown here is derived from an EMBL/GenBank/DDBJ whole genome shotgun (WGS) entry which is preliminary data.</text>
</comment>
<dbReference type="GO" id="GO:0046872">
    <property type="term" value="F:metal ion binding"/>
    <property type="evidence" value="ECO:0007669"/>
    <property type="project" value="UniProtKB-KW"/>
</dbReference>
<dbReference type="GO" id="GO:0008235">
    <property type="term" value="F:metalloexopeptidase activity"/>
    <property type="evidence" value="ECO:0007669"/>
    <property type="project" value="InterPro"/>
</dbReference>
<dbReference type="InterPro" id="IPR003137">
    <property type="entry name" value="PA_domain"/>
</dbReference>
<reference evidence="11 12" key="1">
    <citation type="submission" date="2015-07" db="EMBL/GenBank/DDBJ databases">
        <title>A draft genome sequence of Mycobacterium wolinskyi.</title>
        <authorList>
            <person name="de Man T.J."/>
            <person name="Perry K.A."/>
            <person name="Coulliette A.D."/>
            <person name="Jensen B."/>
            <person name="Toney N.C."/>
            <person name="Limbago B.M."/>
            <person name="Noble-Wang J."/>
        </authorList>
    </citation>
    <scope>NUCLEOTIDE SEQUENCE [LARGE SCALE GENOMIC DNA]</scope>
    <source>
        <strain evidence="11 12">CDC_01</strain>
    </source>
</reference>
<dbReference type="PROSITE" id="PS51257">
    <property type="entry name" value="PROKAR_LIPOPROTEIN"/>
    <property type="match status" value="1"/>
</dbReference>
<dbReference type="RefSeq" id="WP_067849631.1">
    <property type="nucleotide sequence ID" value="NZ_LGTW01000007.1"/>
</dbReference>
<protein>
    <submittedName>
        <fullName evidence="11">Amidohydrolase</fullName>
    </submittedName>
</protein>
<evidence type="ECO:0000313" key="12">
    <source>
        <dbReference type="Proteomes" id="UP000070612"/>
    </source>
</evidence>
<proteinExistence type="inferred from homology"/>
<sequence>MRRSLTGAVLGAVVLTVALAGCDAKTELQSDTPTQEAQTSSPAATEFANQLRERVSADAMMGHLTKLQEIADAHDGNRALGTAGYDASVEFVANALRDKGFDVQTPEFEVRLPFSEDPQVTVGGQPVTARPLEFTIGTRPEGVSGPLVAARAEDSPGCEASDYDGLPVAGAVVLVDRGACPFGAKQAAAAERGAVAMIVANNVDGDEMGGTLGRRTDVKIPVVSVTKDDGERLRANPGPTTIRLNAGVRTERTRNVIAQTKTGSTSDVVMVGAHLDSVPEGPGINDNGSGVAAVLETALQLGSSPDVNNAVRFGFWGAEEEGLLGSTNYVESLDTEGLKDIALYLNFDMLGSPNPGYFTYDGDQSAPIEGRGVPRVPEGSAGIERTLAAYLADAGKMPQDTSFDGRSDYDGFTLAGIPAGGLFSGAEDKMTAEQAQEWGGQADQPFDPNYHKNTDTLEHVDRDALQIHGEGVAFAVGLYAQDQRGRNGIPIRSDRTRHEISPQ</sequence>
<organism evidence="11 12">
    <name type="scientific">Mycolicibacterium wolinskyi</name>
    <dbReference type="NCBI Taxonomy" id="59750"/>
    <lineage>
        <taxon>Bacteria</taxon>
        <taxon>Bacillati</taxon>
        <taxon>Actinomycetota</taxon>
        <taxon>Actinomycetes</taxon>
        <taxon>Mycobacteriales</taxon>
        <taxon>Mycobacteriaceae</taxon>
        <taxon>Mycolicibacterium</taxon>
    </lineage>
</organism>
<dbReference type="InterPro" id="IPR041756">
    <property type="entry name" value="M28_SGAP-like"/>
</dbReference>
<dbReference type="CDD" id="cd04816">
    <property type="entry name" value="PA_SaNapH_like"/>
    <property type="match status" value="1"/>
</dbReference>
<evidence type="ECO:0000259" key="10">
    <source>
        <dbReference type="Pfam" id="PF04389"/>
    </source>
</evidence>
<dbReference type="SUPFAM" id="SSF53187">
    <property type="entry name" value="Zn-dependent exopeptidases"/>
    <property type="match status" value="1"/>
</dbReference>
<dbReference type="PANTHER" id="PTHR12147">
    <property type="entry name" value="METALLOPEPTIDASE M28 FAMILY MEMBER"/>
    <property type="match status" value="1"/>
</dbReference>
<gene>
    <name evidence="11" type="ORF">AFM11_13705</name>
</gene>
<feature type="domain" description="PA" evidence="9">
    <location>
        <begin position="143"/>
        <end position="233"/>
    </location>
</feature>
<evidence type="ECO:0000256" key="7">
    <source>
        <dbReference type="ARBA" id="ARBA00022833"/>
    </source>
</evidence>
<dbReference type="STRING" id="59750.AWC31_03950"/>
<evidence type="ECO:0000256" key="8">
    <source>
        <dbReference type="SAM" id="SignalP"/>
    </source>
</evidence>
<dbReference type="Pfam" id="PF04389">
    <property type="entry name" value="Peptidase_M28"/>
    <property type="match status" value="1"/>
</dbReference>
<keyword evidence="6 11" id="KW-0378">Hydrolase</keyword>
<dbReference type="EMBL" id="LGTW01000007">
    <property type="protein sequence ID" value="KWX23897.1"/>
    <property type="molecule type" value="Genomic_DNA"/>
</dbReference>
<dbReference type="Pfam" id="PF02225">
    <property type="entry name" value="PA"/>
    <property type="match status" value="1"/>
</dbReference>
<dbReference type="InterPro" id="IPR045175">
    <property type="entry name" value="M28_fam"/>
</dbReference>
<name>A0A132PNX8_9MYCO</name>
<evidence type="ECO:0000313" key="11">
    <source>
        <dbReference type="EMBL" id="KWX23897.1"/>
    </source>
</evidence>
<dbReference type="GO" id="GO:0004177">
    <property type="term" value="F:aminopeptidase activity"/>
    <property type="evidence" value="ECO:0007669"/>
    <property type="project" value="UniProtKB-KW"/>
</dbReference>
<dbReference type="InterPro" id="IPR046450">
    <property type="entry name" value="PA_dom_sf"/>
</dbReference>
<evidence type="ECO:0000256" key="2">
    <source>
        <dbReference type="ARBA" id="ARBA00022438"/>
    </source>
</evidence>
<feature type="domain" description="Peptidase M28" evidence="10">
    <location>
        <begin position="255"/>
        <end position="473"/>
    </location>
</feature>
<dbReference type="SUPFAM" id="SSF52025">
    <property type="entry name" value="PA domain"/>
    <property type="match status" value="1"/>
</dbReference>
<keyword evidence="5 8" id="KW-0732">Signal</keyword>
<keyword evidence="3" id="KW-0645">Protease</keyword>
<keyword evidence="12" id="KW-1185">Reference proteome</keyword>
<dbReference type="Proteomes" id="UP000070612">
    <property type="component" value="Unassembled WGS sequence"/>
</dbReference>
<dbReference type="Gene3D" id="3.40.630.10">
    <property type="entry name" value="Zn peptidases"/>
    <property type="match status" value="1"/>
</dbReference>
<evidence type="ECO:0000256" key="1">
    <source>
        <dbReference type="ARBA" id="ARBA00005957"/>
    </source>
</evidence>
<dbReference type="Gene3D" id="3.50.30.30">
    <property type="match status" value="1"/>
</dbReference>
<dbReference type="PATRIC" id="fig|59750.3.peg.6837"/>
<feature type="signal peptide" evidence="8">
    <location>
        <begin position="1"/>
        <end position="20"/>
    </location>
</feature>